<reference evidence="2" key="1">
    <citation type="submission" date="2023-08" db="EMBL/GenBank/DDBJ databases">
        <title>Functional and genomic diversity of the sorghum phyllosphere microbiome.</title>
        <authorList>
            <person name="Shade A."/>
        </authorList>
    </citation>
    <scope>NUCLEOTIDE SEQUENCE</scope>
    <source>
        <strain evidence="2">SORGH_AS_0974</strain>
    </source>
</reference>
<proteinExistence type="predicted"/>
<dbReference type="SUPFAM" id="SSF160059">
    <property type="entry name" value="PriA/YqbF domain"/>
    <property type="match status" value="1"/>
</dbReference>
<organism evidence="2 3">
    <name type="scientific">Agrobacterium larrymoorei</name>
    <dbReference type="NCBI Taxonomy" id="160699"/>
    <lineage>
        <taxon>Bacteria</taxon>
        <taxon>Pseudomonadati</taxon>
        <taxon>Pseudomonadota</taxon>
        <taxon>Alphaproteobacteria</taxon>
        <taxon>Hyphomicrobiales</taxon>
        <taxon>Rhizobiaceae</taxon>
        <taxon>Rhizobium/Agrobacterium group</taxon>
        <taxon>Agrobacterium</taxon>
    </lineage>
</organism>
<dbReference type="AlphaFoldDB" id="A0AAJ2ES39"/>
<name>A0AAJ2ES39_9HYPH</name>
<evidence type="ECO:0000313" key="2">
    <source>
        <dbReference type="EMBL" id="MDR6102790.1"/>
    </source>
</evidence>
<comment type="caution">
    <text evidence="2">The sequence shown here is derived from an EMBL/GenBank/DDBJ whole genome shotgun (WGS) entry which is preliminary data.</text>
</comment>
<evidence type="ECO:0000313" key="3">
    <source>
        <dbReference type="Proteomes" id="UP001255601"/>
    </source>
</evidence>
<protein>
    <submittedName>
        <fullName evidence="2">Seryl-tRNA synthetase</fullName>
    </submittedName>
</protein>
<dbReference type="Proteomes" id="UP001255601">
    <property type="component" value="Unassembled WGS sequence"/>
</dbReference>
<gene>
    <name evidence="2" type="ORF">QE369_002987</name>
</gene>
<dbReference type="RefSeq" id="WP_309771375.1">
    <property type="nucleotide sequence ID" value="NZ_JAVIZC010000003.1"/>
</dbReference>
<dbReference type="EMBL" id="JAVIZC010000003">
    <property type="protein sequence ID" value="MDR6102790.1"/>
    <property type="molecule type" value="Genomic_DNA"/>
</dbReference>
<keyword evidence="1" id="KW-0175">Coiled coil</keyword>
<sequence length="159" mass="16928">MSQIQIICSKPGIRRNGIEHPASAVYSSDRWTPAQLQAFQEDPAFIVQEVATGGVRLSGSDFDNAVAAAVTLQVQEKATELQATFNEKVEEAANERLAAAKAAHDNAIDGLGKKLDKANDRIKELEVAAKKDADTIKTHVATIADMKKTIAGTGNAGNK</sequence>
<evidence type="ECO:0000256" key="1">
    <source>
        <dbReference type="SAM" id="Coils"/>
    </source>
</evidence>
<feature type="coiled-coil region" evidence="1">
    <location>
        <begin position="108"/>
        <end position="135"/>
    </location>
</feature>
<accession>A0AAJ2ES39</accession>